<dbReference type="EMBL" id="MN739684">
    <property type="protein sequence ID" value="QHT21020.1"/>
    <property type="molecule type" value="Genomic_DNA"/>
</dbReference>
<evidence type="ECO:0000256" key="1">
    <source>
        <dbReference type="SAM" id="Phobius"/>
    </source>
</evidence>
<proteinExistence type="predicted"/>
<evidence type="ECO:0008006" key="3">
    <source>
        <dbReference type="Google" id="ProtNLM"/>
    </source>
</evidence>
<accession>A0A6C0DXH2</accession>
<dbReference type="Gene3D" id="2.60.120.200">
    <property type="match status" value="1"/>
</dbReference>
<dbReference type="AlphaFoldDB" id="A0A6C0DXH2"/>
<dbReference type="InterPro" id="IPR013320">
    <property type="entry name" value="ConA-like_dom_sf"/>
</dbReference>
<dbReference type="SUPFAM" id="SSF49899">
    <property type="entry name" value="Concanavalin A-like lectins/glucanases"/>
    <property type="match status" value="1"/>
</dbReference>
<evidence type="ECO:0000313" key="2">
    <source>
        <dbReference type="EMBL" id="QHT21020.1"/>
    </source>
</evidence>
<reference evidence="2" key="1">
    <citation type="journal article" date="2020" name="Nature">
        <title>Giant virus diversity and host interactions through global metagenomics.</title>
        <authorList>
            <person name="Schulz F."/>
            <person name="Roux S."/>
            <person name="Paez-Espino D."/>
            <person name="Jungbluth S."/>
            <person name="Walsh D.A."/>
            <person name="Denef V.J."/>
            <person name="McMahon K.D."/>
            <person name="Konstantinidis K.T."/>
            <person name="Eloe-Fadrosh E.A."/>
            <person name="Kyrpides N.C."/>
            <person name="Woyke T."/>
        </authorList>
    </citation>
    <scope>NUCLEOTIDE SEQUENCE</scope>
    <source>
        <strain evidence="2">GVMAG-M-3300023174-75</strain>
    </source>
</reference>
<keyword evidence="1" id="KW-0812">Transmembrane</keyword>
<keyword evidence="1" id="KW-0472">Membrane</keyword>
<sequence length="302" mass="34152">MGIVNIIIVVILIIVVIWGLRNLFFKTNIIYDIMCDAAAPVSLQTTVGSIFVSNSNVIMAKDIPENNSANFTLSVWFYIDNWGNNISNEKNILYMAVDALAPTLPELSSTLSGISNKVEKDISLGQIKPKNINIALDKYENNLLIDIETYLDNNSGALSSRSLTNKRNYTRYKISNIPVQKWNNLTLSVDTRTMDVYLDGKLQNSFIMHGLYRNYYSTTEKKNIYIGNMSQGTNAVNNSGANSGFEGFITRIRYENDSINPQEAYNIYKEGIDKSLANSLFNKYRLKVSFLEYNKEKGSFQI</sequence>
<keyword evidence="1" id="KW-1133">Transmembrane helix</keyword>
<organism evidence="2">
    <name type="scientific">viral metagenome</name>
    <dbReference type="NCBI Taxonomy" id="1070528"/>
    <lineage>
        <taxon>unclassified sequences</taxon>
        <taxon>metagenomes</taxon>
        <taxon>organismal metagenomes</taxon>
    </lineage>
</organism>
<feature type="transmembrane region" description="Helical" evidence="1">
    <location>
        <begin position="6"/>
        <end position="24"/>
    </location>
</feature>
<protein>
    <recommendedName>
        <fullName evidence="3">LamG-like jellyroll fold domain-containing protein</fullName>
    </recommendedName>
</protein>
<name>A0A6C0DXH2_9ZZZZ</name>